<comment type="caution">
    <text evidence="5">The sequence shown here is derived from an EMBL/GenBank/DDBJ whole genome shotgun (WGS) entry which is preliminary data.</text>
</comment>
<dbReference type="PANTHER" id="PTHR11782">
    <property type="entry name" value="ADENOSINE/GUANOSINE DIPHOSPHATASE"/>
    <property type="match status" value="1"/>
</dbReference>
<dbReference type="Gene3D" id="3.30.420.150">
    <property type="entry name" value="Exopolyphosphatase. Domain 2"/>
    <property type="match status" value="1"/>
</dbReference>
<dbReference type="AlphaFoldDB" id="A0A177EJA7"/>
<dbReference type="VEuPathDB" id="MicrosporidiaDB:NEDG_01625"/>
<dbReference type="CDD" id="cd24003">
    <property type="entry name" value="ASKHA_NBD_GDA1_CD39_NTPase"/>
    <property type="match status" value="1"/>
</dbReference>
<keyword evidence="6" id="KW-1185">Reference proteome</keyword>
<feature type="binding site" evidence="4">
    <location>
        <begin position="216"/>
        <end position="220"/>
    </location>
    <ligand>
        <name>ATP</name>
        <dbReference type="ChEBI" id="CHEBI:30616"/>
    </ligand>
</feature>
<evidence type="ECO:0000313" key="5">
    <source>
        <dbReference type="EMBL" id="OAG31212.1"/>
    </source>
</evidence>
<reference evidence="5 6" key="1">
    <citation type="submission" date="2016-02" db="EMBL/GenBank/DDBJ databases">
        <title>Discovery of a natural microsporidian pathogen with a broad tissue tropism in Caenorhabditis elegans.</title>
        <authorList>
            <person name="Luallen R.J."/>
            <person name="Reinke A.W."/>
            <person name="Tong L."/>
            <person name="Botts M.R."/>
            <person name="Felix M.-A."/>
            <person name="Troemel E.R."/>
        </authorList>
    </citation>
    <scope>NUCLEOTIDE SEQUENCE [LARGE SCALE GENOMIC DNA]</scope>
    <source>
        <strain evidence="5 6">JUm2807</strain>
    </source>
</reference>
<sequence>MRLCAFWLAGVHAAKIAAVVNTTMSLKQRVGDALNLVAGEAARMQTIESKLKGIYTILDVNTIAREAEKEKSQFVAVFDGGSTGTRLNLYQFDTKGLSLKNHMLWNTSPGIQEVKSPAAVIKDLLEKGRAFLEEHGGSTDYKFPVVFNGTAGLRLLEERKRASILAEVKKTLANEISNPDVEARVIDGKEEGFYAWAALVFVTQQKEKIGIIDLGGGSAQISFEIDNDLKGGEDGVVHGKTKSVLSRSLLGMGLVSGMESIRKEDTKQVCVWQSVNFDVALCKAHIKNTLGAMILERTNGKEVAPGISQTSTIFVSSFISEILQMMKTPEHTKFQDIKSLVDTVCTNRSATPVMPAGQNSTLLSNPKPTQNYPNRPNCINVLYAVMFMESLGVGLFTPIKNAAAIPTDISWSLGRALSLIE</sequence>
<evidence type="ECO:0000256" key="4">
    <source>
        <dbReference type="PIRSR" id="PIRSR600407-2"/>
    </source>
</evidence>
<dbReference type="Pfam" id="PF01150">
    <property type="entry name" value="GDA1_CD39"/>
    <property type="match status" value="1"/>
</dbReference>
<dbReference type="Gene3D" id="3.30.420.40">
    <property type="match status" value="1"/>
</dbReference>
<proteinExistence type="inferred from homology"/>
<dbReference type="GO" id="GO:0017110">
    <property type="term" value="F:nucleoside diphosphate phosphatase activity"/>
    <property type="evidence" value="ECO:0007669"/>
    <property type="project" value="UniProtKB-ARBA"/>
</dbReference>
<protein>
    <submittedName>
        <fullName evidence="5">Ectonucleoside triphosphate diphosphohydrolase 5/6</fullName>
    </submittedName>
</protein>
<dbReference type="GeneID" id="93647975"/>
<keyword evidence="2 5" id="KW-0378">Hydrolase</keyword>
<dbReference type="STRING" id="1805483.A0A177EJA7"/>
<evidence type="ECO:0000313" key="6">
    <source>
        <dbReference type="Proteomes" id="UP000185944"/>
    </source>
</evidence>
<dbReference type="OrthoDB" id="6372431at2759"/>
<dbReference type="InterPro" id="IPR000407">
    <property type="entry name" value="GDA1_CD39_NTPase"/>
</dbReference>
<evidence type="ECO:0000256" key="1">
    <source>
        <dbReference type="ARBA" id="ARBA00009283"/>
    </source>
</evidence>
<dbReference type="GO" id="GO:0005524">
    <property type="term" value="F:ATP binding"/>
    <property type="evidence" value="ECO:0007669"/>
    <property type="project" value="UniProtKB-KW"/>
</dbReference>
<name>A0A177EJA7_9MICR</name>
<gene>
    <name evidence="5" type="ORF">NEDG_01625</name>
</gene>
<feature type="active site" description="Proton acceptor" evidence="3">
    <location>
        <position position="191"/>
    </location>
</feature>
<evidence type="ECO:0000256" key="2">
    <source>
        <dbReference type="ARBA" id="ARBA00022801"/>
    </source>
</evidence>
<dbReference type="Proteomes" id="UP000185944">
    <property type="component" value="Unassembled WGS sequence"/>
</dbReference>
<keyword evidence="4" id="KW-0067">ATP-binding</keyword>
<dbReference type="EMBL" id="LTDL01000021">
    <property type="protein sequence ID" value="OAG31212.1"/>
    <property type="molecule type" value="Genomic_DNA"/>
</dbReference>
<dbReference type="RefSeq" id="XP_067544933.1">
    <property type="nucleotide sequence ID" value="XM_067689043.1"/>
</dbReference>
<comment type="similarity">
    <text evidence="1">Belongs to the GDA1/CD39 NTPase family.</text>
</comment>
<evidence type="ECO:0000256" key="3">
    <source>
        <dbReference type="PIRSR" id="PIRSR600407-1"/>
    </source>
</evidence>
<accession>A0A177EJA7</accession>
<keyword evidence="4" id="KW-0547">Nucleotide-binding</keyword>
<organism evidence="5 6">
    <name type="scientific">Nematocida displodere</name>
    <dbReference type="NCBI Taxonomy" id="1805483"/>
    <lineage>
        <taxon>Eukaryota</taxon>
        <taxon>Fungi</taxon>
        <taxon>Fungi incertae sedis</taxon>
        <taxon>Microsporidia</taxon>
        <taxon>Nematocida</taxon>
    </lineage>
</organism>